<gene>
    <name evidence="1" type="ORF">MB27_17250</name>
</gene>
<comment type="caution">
    <text evidence="1">The sequence shown here is derived from an EMBL/GenBank/DDBJ whole genome shotgun (WGS) entry which is preliminary data.</text>
</comment>
<keyword evidence="2" id="KW-1185">Reference proteome</keyword>
<dbReference type="EMBL" id="JRTT01000018">
    <property type="protein sequence ID" value="KHD76452.1"/>
    <property type="molecule type" value="Genomic_DNA"/>
</dbReference>
<dbReference type="AlphaFoldDB" id="A0A0A6X8I8"/>
<proteinExistence type="predicted"/>
<evidence type="ECO:0000313" key="1">
    <source>
        <dbReference type="EMBL" id="KHD76452.1"/>
    </source>
</evidence>
<accession>A0A0A6X8I8</accession>
<reference evidence="1 2" key="1">
    <citation type="submission" date="2014-10" db="EMBL/GenBank/DDBJ databases">
        <title>Draft genome sequence of Actinoplanes utahensis NRRL 12052.</title>
        <authorList>
            <person name="Velasco-Bucheli B."/>
            <person name="del Cerro C."/>
            <person name="Hormigo D."/>
            <person name="Garcia J.L."/>
            <person name="Acebal C."/>
            <person name="Arroyo M."/>
            <person name="de la Mata I."/>
        </authorList>
    </citation>
    <scope>NUCLEOTIDE SEQUENCE [LARGE SCALE GENOMIC DNA]</scope>
    <source>
        <strain evidence="1 2">NRRL 12052</strain>
    </source>
</reference>
<evidence type="ECO:0000313" key="2">
    <source>
        <dbReference type="Proteomes" id="UP000054537"/>
    </source>
</evidence>
<protein>
    <submittedName>
        <fullName evidence="1">Uncharacterized protein</fullName>
    </submittedName>
</protein>
<dbReference type="Proteomes" id="UP000054537">
    <property type="component" value="Unassembled WGS sequence"/>
</dbReference>
<name>A0A0A6X8I8_ACTUT</name>
<organism evidence="1 2">
    <name type="scientific">Actinoplanes utahensis</name>
    <dbReference type="NCBI Taxonomy" id="1869"/>
    <lineage>
        <taxon>Bacteria</taxon>
        <taxon>Bacillati</taxon>
        <taxon>Actinomycetota</taxon>
        <taxon>Actinomycetes</taxon>
        <taxon>Micromonosporales</taxon>
        <taxon>Micromonosporaceae</taxon>
        <taxon>Actinoplanes</taxon>
    </lineage>
</organism>
<sequence length="64" mass="7029">MQSGHQDSAQGLDAARCLAFDGAFGNAEQRCHLGYRQVFQVAQHHCGALLWRQAGQGPVQVHRL</sequence>